<dbReference type="PANTHER" id="PTHR34322:SF2">
    <property type="entry name" value="TRANSPOSASE IS200-LIKE DOMAIN-CONTAINING PROTEIN"/>
    <property type="match status" value="1"/>
</dbReference>
<dbReference type="InterPro" id="IPR036515">
    <property type="entry name" value="Transposase_17_sf"/>
</dbReference>
<name>A0A1F6VA92_9BACT</name>
<feature type="domain" description="Transposase IS200-like" evidence="1">
    <location>
        <begin position="7"/>
        <end position="154"/>
    </location>
</feature>
<dbReference type="GO" id="GO:0004803">
    <property type="term" value="F:transposase activity"/>
    <property type="evidence" value="ECO:0007669"/>
    <property type="project" value="InterPro"/>
</dbReference>
<reference evidence="2 3" key="1">
    <citation type="journal article" date="2016" name="Nat. Commun.">
        <title>Thousands of microbial genomes shed light on interconnected biogeochemical processes in an aquifer system.</title>
        <authorList>
            <person name="Anantharaman K."/>
            <person name="Brown C.T."/>
            <person name="Hug L.A."/>
            <person name="Sharon I."/>
            <person name="Castelle C.J."/>
            <person name="Probst A.J."/>
            <person name="Thomas B.C."/>
            <person name="Singh A."/>
            <person name="Wilkins M.J."/>
            <person name="Karaoz U."/>
            <person name="Brodie E.L."/>
            <person name="Williams K.H."/>
            <person name="Hubbard S.S."/>
            <person name="Banfield J.F."/>
        </authorList>
    </citation>
    <scope>NUCLEOTIDE SEQUENCE [LARGE SCALE GENOMIC DNA]</scope>
</reference>
<dbReference type="GO" id="GO:0003677">
    <property type="term" value="F:DNA binding"/>
    <property type="evidence" value="ECO:0007669"/>
    <property type="project" value="InterPro"/>
</dbReference>
<dbReference type="Pfam" id="PF01797">
    <property type="entry name" value="Y1_Tnp"/>
    <property type="match status" value="1"/>
</dbReference>
<dbReference type="AlphaFoldDB" id="A0A1F6VA92"/>
<comment type="caution">
    <text evidence="2">The sequence shown here is derived from an EMBL/GenBank/DDBJ whole genome shotgun (WGS) entry which is preliminary data.</text>
</comment>
<evidence type="ECO:0000259" key="1">
    <source>
        <dbReference type="SMART" id="SM01321"/>
    </source>
</evidence>
<dbReference type="GO" id="GO:0006313">
    <property type="term" value="P:DNA transposition"/>
    <property type="evidence" value="ECO:0007669"/>
    <property type="project" value="InterPro"/>
</dbReference>
<dbReference type="SMART" id="SM01321">
    <property type="entry name" value="Y1_Tnp"/>
    <property type="match status" value="1"/>
</dbReference>
<proteinExistence type="predicted"/>
<dbReference type="InterPro" id="IPR002686">
    <property type="entry name" value="Transposase_17"/>
</dbReference>
<protein>
    <recommendedName>
        <fullName evidence="1">Transposase IS200-like domain-containing protein</fullName>
    </recommendedName>
</protein>
<dbReference type="Proteomes" id="UP000178700">
    <property type="component" value="Unassembled WGS sequence"/>
</dbReference>
<dbReference type="SUPFAM" id="SSF143422">
    <property type="entry name" value="Transposase IS200-like"/>
    <property type="match status" value="1"/>
</dbReference>
<organism evidence="2 3">
    <name type="scientific">Candidatus Nomurabacteria bacterium RIFCSPHIGHO2_01_FULL_39_10</name>
    <dbReference type="NCBI Taxonomy" id="1801733"/>
    <lineage>
        <taxon>Bacteria</taxon>
        <taxon>Candidatus Nomuraibacteriota</taxon>
    </lineage>
</organism>
<gene>
    <name evidence="2" type="ORF">A2642_01555</name>
</gene>
<dbReference type="PANTHER" id="PTHR34322">
    <property type="entry name" value="TRANSPOSASE, Y1_TNP DOMAIN-CONTAINING"/>
    <property type="match status" value="1"/>
</dbReference>
<dbReference type="EMBL" id="MFTJ01000008">
    <property type="protein sequence ID" value="OGI66551.1"/>
    <property type="molecule type" value="Genomic_DNA"/>
</dbReference>
<accession>A0A1F6VA92</accession>
<dbReference type="Gene3D" id="3.30.70.1290">
    <property type="entry name" value="Transposase IS200-like"/>
    <property type="match status" value="1"/>
</dbReference>
<evidence type="ECO:0000313" key="2">
    <source>
        <dbReference type="EMBL" id="OGI66551.1"/>
    </source>
</evidence>
<sequence>MRNIKIAPGEYYHVFNRGMAKQLIFHDNTDRARFLFLILYFQSPVTFINISRPVKSFVKHSVFNIGGEVKQEIVKNRFVELASLGLMPNHFHLIVKEVEENGIARYMQRVLNSYTKYYNTKYNKSGHLFQGPYKAVHVKNNTQLLYLSSYIHRNPREIREWLNKENIYPWSSYQDFVNKNRFEELLVFDIISEQFKNKEEYGEFAETSTAKLLKEELDWID</sequence>
<evidence type="ECO:0000313" key="3">
    <source>
        <dbReference type="Proteomes" id="UP000178700"/>
    </source>
</evidence>